<dbReference type="InterPro" id="IPR034593">
    <property type="entry name" value="DgoD-like"/>
</dbReference>
<feature type="domain" description="Mandelate racemase/muconate lactonizing enzyme C-terminal" evidence="4">
    <location>
        <begin position="146"/>
        <end position="259"/>
    </location>
</feature>
<dbReference type="PANTHER" id="PTHR48080:SF2">
    <property type="entry name" value="D-GALACTONATE DEHYDRATASE"/>
    <property type="match status" value="1"/>
</dbReference>
<evidence type="ECO:0000313" key="6">
    <source>
        <dbReference type="Proteomes" id="UP001335665"/>
    </source>
</evidence>
<dbReference type="Gene3D" id="3.30.390.10">
    <property type="entry name" value="Enolase-like, N-terminal domain"/>
    <property type="match status" value="1"/>
</dbReference>
<evidence type="ECO:0000256" key="3">
    <source>
        <dbReference type="ARBA" id="ARBA00023239"/>
    </source>
</evidence>
<dbReference type="SUPFAM" id="SSF51604">
    <property type="entry name" value="Enolase C-terminal domain-like"/>
    <property type="match status" value="1"/>
</dbReference>
<dbReference type="InterPro" id="IPR013342">
    <property type="entry name" value="Mandelate_racemase_C"/>
</dbReference>
<dbReference type="PROSITE" id="PS00908">
    <property type="entry name" value="MR_MLE_1"/>
    <property type="match status" value="1"/>
</dbReference>
<dbReference type="InterPro" id="IPR036849">
    <property type="entry name" value="Enolase-like_C_sf"/>
</dbReference>
<organism evidence="5 6">
    <name type="scientific">Limosilactobacillus pontis</name>
    <dbReference type="NCBI Taxonomy" id="35787"/>
    <lineage>
        <taxon>Bacteria</taxon>
        <taxon>Bacillati</taxon>
        <taxon>Bacillota</taxon>
        <taxon>Bacilli</taxon>
        <taxon>Lactobacillales</taxon>
        <taxon>Lactobacillaceae</taxon>
        <taxon>Limosilactobacillus</taxon>
    </lineage>
</organism>
<reference evidence="5 6" key="1">
    <citation type="submission" date="2023-02" db="EMBL/GenBank/DDBJ databases">
        <title>The predominant lactic acid bacteria and yeasts involved in the spontaneous fermentation of millet during the production of the traditional porridge Hausa koko in Ghana.</title>
        <authorList>
            <person name="Atter A."/>
            <person name="Diaz M."/>
        </authorList>
    </citation>
    <scope>NUCLEOTIDE SEQUENCE [LARGE SCALE GENOMIC DNA]</scope>
    <source>
        <strain evidence="5 6">FI11552</strain>
    </source>
</reference>
<dbReference type="PANTHER" id="PTHR48080">
    <property type="entry name" value="D-GALACTONATE DEHYDRATASE-RELATED"/>
    <property type="match status" value="1"/>
</dbReference>
<dbReference type="InterPro" id="IPR029065">
    <property type="entry name" value="Enolase_C-like"/>
</dbReference>
<dbReference type="Pfam" id="PF02746">
    <property type="entry name" value="MR_MLE_N"/>
    <property type="match status" value="1"/>
</dbReference>
<dbReference type="InterPro" id="IPR018110">
    <property type="entry name" value="Mandel_Rmase/mucon_lact_enz_CS"/>
</dbReference>
<dbReference type="RefSeq" id="WP_331192137.1">
    <property type="nucleotide sequence ID" value="NZ_JAQSEO010000002.1"/>
</dbReference>
<evidence type="ECO:0000256" key="2">
    <source>
        <dbReference type="ARBA" id="ARBA00022842"/>
    </source>
</evidence>
<comment type="caution">
    <text evidence="5">The sequence shown here is derived from an EMBL/GenBank/DDBJ whole genome shotgun (WGS) entry which is preliminary data.</text>
</comment>
<dbReference type="EMBL" id="JAQSFA010000002">
    <property type="protein sequence ID" value="MEE6700507.1"/>
    <property type="molecule type" value="Genomic_DNA"/>
</dbReference>
<protein>
    <submittedName>
        <fullName evidence="5">Mandelate racemase/muconate lactonizing enzyme family protein</fullName>
    </submittedName>
</protein>
<name>A0ABU7SR48_9LACO</name>
<keyword evidence="1" id="KW-0479">Metal-binding</keyword>
<proteinExistence type="predicted"/>
<sequence length="388" mass="42475">MTIKQVTIFQLDWGQLAPIWHPVVVKVETTTGQAGWGEAGIAYGTGAAGVVAMIKELAPRVIGQDPWNTNAIWQDWYEHTFWAKNPGTGMYAAISALDTALWDLKARSIHQPLYQLLGGRLHDRLPAYASHIEYGWGPFSRYVTSPHDFARLAKRAVNEGYSAIKVDPITQERGHAMITNRRLLSPDQLDYYYQRVAAIRHAVGSQVRIIIDCHANLTRRSAQQLIHRLAPLGIDYYEELLPTIDPQQTVQLARITGANLAAGEHLTGPATYLPLIKDVAVIQPDLGTCGGITAALKIAALAAANGTGLQLHVCGGPIATAAALQFEAACSSFLLHEEHEINLKAANYESGRYHYQPQDGQYTVPQRPGIGQELSSTAIVRAHVSIIK</sequence>
<dbReference type="InterPro" id="IPR013341">
    <property type="entry name" value="Mandelate_racemase_N_dom"/>
</dbReference>
<accession>A0ABU7SR48</accession>
<dbReference type="Gene3D" id="3.20.20.120">
    <property type="entry name" value="Enolase-like C-terminal domain"/>
    <property type="match status" value="1"/>
</dbReference>
<dbReference type="Proteomes" id="UP001335665">
    <property type="component" value="Unassembled WGS sequence"/>
</dbReference>
<dbReference type="Pfam" id="PF13378">
    <property type="entry name" value="MR_MLE_C"/>
    <property type="match status" value="1"/>
</dbReference>
<evidence type="ECO:0000313" key="5">
    <source>
        <dbReference type="EMBL" id="MEE6700507.1"/>
    </source>
</evidence>
<dbReference type="CDD" id="cd03316">
    <property type="entry name" value="MR_like"/>
    <property type="match status" value="1"/>
</dbReference>
<dbReference type="SMART" id="SM00922">
    <property type="entry name" value="MR_MLE"/>
    <property type="match status" value="1"/>
</dbReference>
<dbReference type="SUPFAM" id="SSF54826">
    <property type="entry name" value="Enolase N-terminal domain-like"/>
    <property type="match status" value="1"/>
</dbReference>
<keyword evidence="3" id="KW-0456">Lyase</keyword>
<evidence type="ECO:0000256" key="1">
    <source>
        <dbReference type="ARBA" id="ARBA00022723"/>
    </source>
</evidence>
<evidence type="ECO:0000259" key="4">
    <source>
        <dbReference type="SMART" id="SM00922"/>
    </source>
</evidence>
<dbReference type="SFLD" id="SFLDS00001">
    <property type="entry name" value="Enolase"/>
    <property type="match status" value="1"/>
</dbReference>
<dbReference type="InterPro" id="IPR029017">
    <property type="entry name" value="Enolase-like_N"/>
</dbReference>
<keyword evidence="6" id="KW-1185">Reference proteome</keyword>
<dbReference type="SFLD" id="SFLDG00179">
    <property type="entry name" value="mandelate_racemase"/>
    <property type="match status" value="1"/>
</dbReference>
<gene>
    <name evidence="5" type="ORF">PS396_01540</name>
</gene>
<keyword evidence="2" id="KW-0460">Magnesium</keyword>